<reference evidence="2 3" key="1">
    <citation type="submission" date="2010-08" db="EMBL/GenBank/DDBJ databases">
        <title>The draft genome of Desulfovibrio fructosovorans JJ.</title>
        <authorList>
            <consortium name="US DOE Joint Genome Institute (JGI-PGF)"/>
            <person name="Lucas S."/>
            <person name="Copeland A."/>
            <person name="Lapidus A."/>
            <person name="Cheng J.-F."/>
            <person name="Bruce D."/>
            <person name="Goodwin L."/>
            <person name="Pitluck S."/>
            <person name="Land M.L."/>
            <person name="Hauser L."/>
            <person name="Chang Y.-J."/>
            <person name="Jeffries C."/>
            <person name="Wall J.D."/>
            <person name="Stahl D.A."/>
            <person name="Arkin A.P."/>
            <person name="Dehal P."/>
            <person name="Stolyar S.M."/>
            <person name="Hazen T.C."/>
            <person name="Woyke T.J."/>
        </authorList>
    </citation>
    <scope>NUCLEOTIDE SEQUENCE [LARGE SCALE GENOMIC DNA]</scope>
    <source>
        <strain evidence="2 3">JJ</strain>
    </source>
</reference>
<protein>
    <submittedName>
        <fullName evidence="2">Uncharacterized protein</fullName>
    </submittedName>
</protein>
<evidence type="ECO:0000313" key="2">
    <source>
        <dbReference type="EMBL" id="EFL49920.1"/>
    </source>
</evidence>
<dbReference type="eggNOG" id="ENOG50317UI">
    <property type="taxonomic scope" value="Bacteria"/>
</dbReference>
<accession>E1K0H7</accession>
<dbReference type="AlphaFoldDB" id="E1K0H7"/>
<keyword evidence="3" id="KW-1185">Reference proteome</keyword>
<keyword evidence="1" id="KW-0732">Signal</keyword>
<evidence type="ECO:0000313" key="3">
    <source>
        <dbReference type="Proteomes" id="UP000006250"/>
    </source>
</evidence>
<dbReference type="STRING" id="596151.DesfrDRAFT_3377"/>
<evidence type="ECO:0000256" key="1">
    <source>
        <dbReference type="SAM" id="SignalP"/>
    </source>
</evidence>
<dbReference type="OrthoDB" id="5452329at2"/>
<comment type="caution">
    <text evidence="2">The sequence shown here is derived from an EMBL/GenBank/DDBJ whole genome shotgun (WGS) entry which is preliminary data.</text>
</comment>
<proteinExistence type="predicted"/>
<organism evidence="2 3">
    <name type="scientific">Solidesulfovibrio fructosivorans JJ]</name>
    <dbReference type="NCBI Taxonomy" id="596151"/>
    <lineage>
        <taxon>Bacteria</taxon>
        <taxon>Pseudomonadati</taxon>
        <taxon>Thermodesulfobacteriota</taxon>
        <taxon>Desulfovibrionia</taxon>
        <taxon>Desulfovibrionales</taxon>
        <taxon>Desulfovibrionaceae</taxon>
        <taxon>Solidesulfovibrio</taxon>
    </lineage>
</organism>
<feature type="chain" id="PRO_5003148394" evidence="1">
    <location>
        <begin position="22"/>
        <end position="156"/>
    </location>
</feature>
<gene>
    <name evidence="2" type="ORF">DesfrDRAFT_3377</name>
</gene>
<dbReference type="RefSeq" id="WP_005995869.1">
    <property type="nucleotide sequence ID" value="NZ_AECZ01000030.1"/>
</dbReference>
<feature type="signal peptide" evidence="1">
    <location>
        <begin position="1"/>
        <end position="21"/>
    </location>
</feature>
<dbReference type="Proteomes" id="UP000006250">
    <property type="component" value="Unassembled WGS sequence"/>
</dbReference>
<name>E1K0H7_SOLFR</name>
<dbReference type="EMBL" id="AECZ01000030">
    <property type="protein sequence ID" value="EFL49920.1"/>
    <property type="molecule type" value="Genomic_DNA"/>
</dbReference>
<sequence length="156" mass="17429" precursor="true">MTRKALLFVLFFMLVAFRVPAYSASSVSAAGGKSFAQAWNSYSSGEKKSFLFGLATAVRIMCTDASTLQKDAKPQEIEQHFRNCFNSYVGVEPGRLIDAMNSLYADPKNAMIPIDGAYKISLMRLRGDKVDEVIVQSRKYGERIQQEIDQQRKAGK</sequence>